<evidence type="ECO:0000313" key="2">
    <source>
        <dbReference type="Proteomes" id="UP000523196"/>
    </source>
</evidence>
<evidence type="ECO:0000313" key="1">
    <source>
        <dbReference type="EMBL" id="MBB1061509.1"/>
    </source>
</evidence>
<dbReference type="Pfam" id="PF11607">
    <property type="entry name" value="DUF3247"/>
    <property type="match status" value="1"/>
</dbReference>
<dbReference type="EMBL" id="JACHTF010000015">
    <property type="protein sequence ID" value="MBB1061509.1"/>
    <property type="molecule type" value="Genomic_DNA"/>
</dbReference>
<proteinExistence type="predicted"/>
<sequence>MGRFAERIHTDRADIDRLEARLLELPNDARVALRLDDGSELLGTVAARASLQLFEDREGNEGMNAIVRLEDVVLDGSTRAAVQDLWLDRIVAVRRIPRDAAC</sequence>
<organism evidence="1 2">
    <name type="scientific">Marilutibacter spongiae</name>
    <dbReference type="NCBI Taxonomy" id="2025720"/>
    <lineage>
        <taxon>Bacteria</taxon>
        <taxon>Pseudomonadati</taxon>
        <taxon>Pseudomonadota</taxon>
        <taxon>Gammaproteobacteria</taxon>
        <taxon>Lysobacterales</taxon>
        <taxon>Lysobacteraceae</taxon>
        <taxon>Marilutibacter</taxon>
    </lineage>
</organism>
<name>A0A7W3TNV1_9GAMM</name>
<protein>
    <submittedName>
        <fullName evidence="1">DUF3247 family protein</fullName>
    </submittedName>
</protein>
<dbReference type="RefSeq" id="WP_182688287.1">
    <property type="nucleotide sequence ID" value="NZ_JACHTF010000015.1"/>
</dbReference>
<dbReference type="InterPro" id="IPR021649">
    <property type="entry name" value="DUF3247"/>
</dbReference>
<dbReference type="AlphaFoldDB" id="A0A7W3TNV1"/>
<keyword evidence="2" id="KW-1185">Reference proteome</keyword>
<comment type="caution">
    <text evidence="1">The sequence shown here is derived from an EMBL/GenBank/DDBJ whole genome shotgun (WGS) entry which is preliminary data.</text>
</comment>
<reference evidence="1 2" key="1">
    <citation type="submission" date="2020-08" db="EMBL/GenBank/DDBJ databases">
        <authorList>
            <person name="Xu S."/>
            <person name="Li A."/>
        </authorList>
    </citation>
    <scope>NUCLEOTIDE SEQUENCE [LARGE SCALE GENOMIC DNA]</scope>
    <source>
        <strain evidence="1 2">119BY6-57</strain>
    </source>
</reference>
<gene>
    <name evidence="1" type="ORF">H4F98_13120</name>
</gene>
<dbReference type="Proteomes" id="UP000523196">
    <property type="component" value="Unassembled WGS sequence"/>
</dbReference>
<dbReference type="Gene3D" id="2.30.30.720">
    <property type="entry name" value="Protein of unknown function (DUF3247)"/>
    <property type="match status" value="1"/>
</dbReference>
<accession>A0A7W3TNV1</accession>